<dbReference type="RefSeq" id="WP_189477671.1">
    <property type="nucleotide sequence ID" value="NZ_BMYM01000002.1"/>
</dbReference>
<reference evidence="2" key="1">
    <citation type="journal article" date="2014" name="Int. J. Syst. Evol. Microbiol.">
        <title>Complete genome sequence of Corynebacterium casei LMG S-19264T (=DSM 44701T), isolated from a smear-ripened cheese.</title>
        <authorList>
            <consortium name="US DOE Joint Genome Institute (JGI-PGF)"/>
            <person name="Walter F."/>
            <person name="Albersmeier A."/>
            <person name="Kalinowski J."/>
            <person name="Ruckert C."/>
        </authorList>
    </citation>
    <scope>NUCLEOTIDE SEQUENCE</scope>
    <source>
        <strain evidence="2">KCTC 23430</strain>
    </source>
</reference>
<dbReference type="GO" id="GO:0008757">
    <property type="term" value="F:S-adenosylmethionine-dependent methyltransferase activity"/>
    <property type="evidence" value="ECO:0007669"/>
    <property type="project" value="InterPro"/>
</dbReference>
<sequence length="240" mass="27457">MQTVEFDQFPLMPGDRVLDLGCGEGRHVIATYVAQEVEAVGVDLSHTDLMAAQSKFDDFIDLEATQGERSFVLAAANALQLPFADASFDKVICSEVLEHIPDYRGALAEIRRVLKPGGLFCASVPRRWPEKICWALSDAYHQVPGGHLRIFKAAELQKEIESLGFQFYHRHWAHALHAPFWWLKCLFWDTQDSNWLIRQYHRLLVWDLMDKPAFTRVLERCLNPVVGKSVVLYFRKEAAA</sequence>
<evidence type="ECO:0000313" key="3">
    <source>
        <dbReference type="Proteomes" id="UP000644693"/>
    </source>
</evidence>
<organism evidence="2 3">
    <name type="scientific">Parahalioglobus pacificus</name>
    <dbReference type="NCBI Taxonomy" id="930806"/>
    <lineage>
        <taxon>Bacteria</taxon>
        <taxon>Pseudomonadati</taxon>
        <taxon>Pseudomonadota</taxon>
        <taxon>Gammaproteobacteria</taxon>
        <taxon>Cellvibrionales</taxon>
        <taxon>Halieaceae</taxon>
        <taxon>Parahalioglobus</taxon>
    </lineage>
</organism>
<dbReference type="GO" id="GO:0032259">
    <property type="term" value="P:methylation"/>
    <property type="evidence" value="ECO:0007669"/>
    <property type="project" value="UniProtKB-KW"/>
</dbReference>
<dbReference type="AlphaFoldDB" id="A0A918XJP4"/>
<evidence type="ECO:0000313" key="2">
    <source>
        <dbReference type="EMBL" id="GHD34421.1"/>
    </source>
</evidence>
<reference evidence="2" key="2">
    <citation type="submission" date="2020-09" db="EMBL/GenBank/DDBJ databases">
        <authorList>
            <person name="Sun Q."/>
            <person name="Kim S."/>
        </authorList>
    </citation>
    <scope>NUCLEOTIDE SEQUENCE</scope>
    <source>
        <strain evidence="2">KCTC 23430</strain>
    </source>
</reference>
<dbReference type="InterPro" id="IPR013216">
    <property type="entry name" value="Methyltransf_11"/>
</dbReference>
<dbReference type="Pfam" id="PF08241">
    <property type="entry name" value="Methyltransf_11"/>
    <property type="match status" value="1"/>
</dbReference>
<protein>
    <submittedName>
        <fullName evidence="2">Methyltransferase</fullName>
    </submittedName>
</protein>
<name>A0A918XJP4_9GAMM</name>
<keyword evidence="2" id="KW-0489">Methyltransferase</keyword>
<dbReference type="PANTHER" id="PTHR43591:SF24">
    <property type="entry name" value="2-METHOXY-6-POLYPRENYL-1,4-BENZOQUINOL METHYLASE, MITOCHONDRIAL"/>
    <property type="match status" value="1"/>
</dbReference>
<evidence type="ECO:0000259" key="1">
    <source>
        <dbReference type="Pfam" id="PF08241"/>
    </source>
</evidence>
<dbReference type="EMBL" id="BMYM01000002">
    <property type="protein sequence ID" value="GHD34421.1"/>
    <property type="molecule type" value="Genomic_DNA"/>
</dbReference>
<dbReference type="SUPFAM" id="SSF53335">
    <property type="entry name" value="S-adenosyl-L-methionine-dependent methyltransferases"/>
    <property type="match status" value="1"/>
</dbReference>
<dbReference type="PANTHER" id="PTHR43591">
    <property type="entry name" value="METHYLTRANSFERASE"/>
    <property type="match status" value="1"/>
</dbReference>
<keyword evidence="3" id="KW-1185">Reference proteome</keyword>
<dbReference type="Proteomes" id="UP000644693">
    <property type="component" value="Unassembled WGS sequence"/>
</dbReference>
<dbReference type="Gene3D" id="3.40.50.150">
    <property type="entry name" value="Vaccinia Virus protein VP39"/>
    <property type="match status" value="1"/>
</dbReference>
<feature type="domain" description="Methyltransferase type 11" evidence="1">
    <location>
        <begin position="18"/>
        <end position="121"/>
    </location>
</feature>
<gene>
    <name evidence="2" type="ORF">GCM10007053_20080</name>
</gene>
<keyword evidence="2" id="KW-0808">Transferase</keyword>
<proteinExistence type="predicted"/>
<dbReference type="CDD" id="cd02440">
    <property type="entry name" value="AdoMet_MTases"/>
    <property type="match status" value="1"/>
</dbReference>
<accession>A0A918XJP4</accession>
<dbReference type="InterPro" id="IPR029063">
    <property type="entry name" value="SAM-dependent_MTases_sf"/>
</dbReference>
<comment type="caution">
    <text evidence="2">The sequence shown here is derived from an EMBL/GenBank/DDBJ whole genome shotgun (WGS) entry which is preliminary data.</text>
</comment>